<dbReference type="EMBL" id="FOZX01000004">
    <property type="protein sequence ID" value="SFS74438.1"/>
    <property type="molecule type" value="Genomic_DNA"/>
</dbReference>
<evidence type="ECO:0000313" key="5">
    <source>
        <dbReference type="Proteomes" id="UP000198852"/>
    </source>
</evidence>
<evidence type="ECO:0000256" key="1">
    <source>
        <dbReference type="SAM" id="MobiDB-lite"/>
    </source>
</evidence>
<reference evidence="5" key="1">
    <citation type="submission" date="2016-10" db="EMBL/GenBank/DDBJ databases">
        <authorList>
            <person name="Varghese N."/>
            <person name="Submissions S."/>
        </authorList>
    </citation>
    <scope>NUCLEOTIDE SEQUENCE [LARGE SCALE GENOMIC DNA]</scope>
    <source>
        <strain evidence="5">DSM 44771</strain>
    </source>
</reference>
<dbReference type="OrthoDB" id="4741753at2"/>
<dbReference type="PANTHER" id="PTHR33371:SF16">
    <property type="entry name" value="MCE-FAMILY PROTEIN MCE3F"/>
    <property type="match status" value="1"/>
</dbReference>
<dbReference type="GO" id="GO:0005576">
    <property type="term" value="C:extracellular region"/>
    <property type="evidence" value="ECO:0007669"/>
    <property type="project" value="TreeGrafter"/>
</dbReference>
<feature type="compositionally biased region" description="Basic and acidic residues" evidence="1">
    <location>
        <begin position="322"/>
        <end position="348"/>
    </location>
</feature>
<evidence type="ECO:0000313" key="4">
    <source>
        <dbReference type="EMBL" id="SFS74438.1"/>
    </source>
</evidence>
<dbReference type="RefSeq" id="WP_093417968.1">
    <property type="nucleotide sequence ID" value="NZ_FOZX01000004.1"/>
</dbReference>
<dbReference type="Pfam" id="PF11887">
    <property type="entry name" value="Mce4_CUP1"/>
    <property type="match status" value="1"/>
</dbReference>
<dbReference type="AlphaFoldDB" id="A0A1I6SCH7"/>
<evidence type="ECO:0000259" key="3">
    <source>
        <dbReference type="Pfam" id="PF11887"/>
    </source>
</evidence>
<sequence>MKRNRLMLAQIALFVLIGIGCTVYVVTNVVRPHLISAPHHVTVRMPEAAGITEDSLVTFRGVEIGAVTGVRIEDTGVSVLIAIDSSARVPASAQAVIAMDTPMALQHLDLRADTDAGPFLHDGSVIRPERTARPLPLETLLTDFTALGDTVDPRDVNRLGEALATGLNGTGPELTRILDNSAELLKATRENVPRLRGVLDNGRTLVGPNGEQADRLRVLAANLRSLTDQVRADEPQVRSLLATAPDTTRQVARLMADNEPSVTALLGNLVTTGQIVSVRGPAMQQALVSLPGTFGGLGRIVHGDTADFDLVLTQGPSCVTPIERRSPADAEPREPSLDWHCPGDDPRMGQRGAANAPRPIGTYDTTTGDTGAGFTLGTSGGQSEVLGSRSWYSIPLQGVR</sequence>
<protein>
    <submittedName>
        <fullName evidence="4">Phospholipid/cholesterol/gamma-HCH transport system substrate-binding protein</fullName>
    </submittedName>
</protein>
<dbReference type="Pfam" id="PF02470">
    <property type="entry name" value="MlaD"/>
    <property type="match status" value="1"/>
</dbReference>
<proteinExistence type="predicted"/>
<dbReference type="InterPro" id="IPR024516">
    <property type="entry name" value="Mce_C"/>
</dbReference>
<keyword evidence="5" id="KW-1185">Reference proteome</keyword>
<organism evidence="4 5">
    <name type="scientific">Saccharopolyspora flava</name>
    <dbReference type="NCBI Taxonomy" id="95161"/>
    <lineage>
        <taxon>Bacteria</taxon>
        <taxon>Bacillati</taxon>
        <taxon>Actinomycetota</taxon>
        <taxon>Actinomycetes</taxon>
        <taxon>Pseudonocardiales</taxon>
        <taxon>Pseudonocardiaceae</taxon>
        <taxon>Saccharopolyspora</taxon>
    </lineage>
</organism>
<dbReference type="PANTHER" id="PTHR33371">
    <property type="entry name" value="INTERMEMBRANE PHOSPHOLIPID TRANSPORT SYSTEM BINDING PROTEIN MLAD-RELATED"/>
    <property type="match status" value="1"/>
</dbReference>
<dbReference type="PROSITE" id="PS51257">
    <property type="entry name" value="PROKAR_LIPOPROTEIN"/>
    <property type="match status" value="1"/>
</dbReference>
<dbReference type="InterPro" id="IPR003399">
    <property type="entry name" value="Mce/MlaD"/>
</dbReference>
<accession>A0A1I6SCH7</accession>
<feature type="region of interest" description="Disordered" evidence="1">
    <location>
        <begin position="321"/>
        <end position="361"/>
    </location>
</feature>
<dbReference type="InterPro" id="IPR005693">
    <property type="entry name" value="Mce"/>
</dbReference>
<name>A0A1I6SCH7_9PSEU</name>
<dbReference type="Proteomes" id="UP000198852">
    <property type="component" value="Unassembled WGS sequence"/>
</dbReference>
<feature type="domain" description="Mammalian cell entry C-terminal" evidence="3">
    <location>
        <begin position="120"/>
        <end position="290"/>
    </location>
</feature>
<feature type="domain" description="Mce/MlaD" evidence="2">
    <location>
        <begin position="39"/>
        <end position="110"/>
    </location>
</feature>
<gene>
    <name evidence="4" type="ORF">SAMN05660874_03077</name>
</gene>
<dbReference type="InterPro" id="IPR052336">
    <property type="entry name" value="MlaD_Phospholipid_Transporter"/>
</dbReference>
<evidence type="ECO:0000259" key="2">
    <source>
        <dbReference type="Pfam" id="PF02470"/>
    </source>
</evidence>
<dbReference type="NCBIfam" id="TIGR00996">
    <property type="entry name" value="Mtu_fam_mce"/>
    <property type="match status" value="1"/>
</dbReference>
<dbReference type="STRING" id="95161.SAMN05660874_03077"/>